<dbReference type="AlphaFoldDB" id="A0A7Z0WLA3"/>
<comment type="caution">
    <text evidence="1">The sequence shown here is derived from an EMBL/GenBank/DDBJ whole genome shotgun (WGS) entry which is preliminary data.</text>
</comment>
<keyword evidence="2" id="KW-1185">Reference proteome</keyword>
<evidence type="ECO:0000313" key="2">
    <source>
        <dbReference type="Proteomes" id="UP000185696"/>
    </source>
</evidence>
<proteinExistence type="predicted"/>
<reference evidence="1 2" key="1">
    <citation type="submission" date="2016-12" db="EMBL/GenBank/DDBJ databases">
        <title>The draft genome sequence of Actinophytocola xinjiangensis.</title>
        <authorList>
            <person name="Wang W."/>
            <person name="Yuan L."/>
        </authorList>
    </citation>
    <scope>NUCLEOTIDE SEQUENCE [LARGE SCALE GENOMIC DNA]</scope>
    <source>
        <strain evidence="1 2">CGMCC 4.4663</strain>
    </source>
</reference>
<evidence type="ECO:0000313" key="1">
    <source>
        <dbReference type="EMBL" id="OLF09469.1"/>
    </source>
</evidence>
<evidence type="ECO:0008006" key="3">
    <source>
        <dbReference type="Google" id="ProtNLM"/>
    </source>
</evidence>
<organism evidence="1 2">
    <name type="scientific">Actinophytocola xinjiangensis</name>
    <dbReference type="NCBI Taxonomy" id="485602"/>
    <lineage>
        <taxon>Bacteria</taxon>
        <taxon>Bacillati</taxon>
        <taxon>Actinomycetota</taxon>
        <taxon>Actinomycetes</taxon>
        <taxon>Pseudonocardiales</taxon>
        <taxon>Pseudonocardiaceae</taxon>
    </lineage>
</organism>
<protein>
    <recommendedName>
        <fullName evidence="3">PE family protein</fullName>
    </recommendedName>
</protein>
<accession>A0A7Z0WLA3</accession>
<name>A0A7Z0WLA3_9PSEU</name>
<dbReference type="EMBL" id="MSIF01000009">
    <property type="protein sequence ID" value="OLF09469.1"/>
    <property type="molecule type" value="Genomic_DNA"/>
</dbReference>
<dbReference type="OrthoDB" id="3697873at2"/>
<gene>
    <name evidence="1" type="ORF">BLA60_20145</name>
</gene>
<dbReference type="Proteomes" id="UP000185696">
    <property type="component" value="Unassembled WGS sequence"/>
</dbReference>
<dbReference type="RefSeq" id="WP_075134461.1">
    <property type="nucleotide sequence ID" value="NZ_MSIF01000009.1"/>
</dbReference>
<sequence>MLTAGAIGSGLTKAFHQVDQATRSLSSGTFTVNQDNVLAAARIIESQAEHLSRLLRLSKRGIRIEPPGSDDVSTRMSKAWNDRLLDDEDAYARRIGEYVLGLRKLAIQLGDTAKAYGYSEEQIEAAFRGSQGA</sequence>